<gene>
    <name evidence="1" type="ORF">RBATCC27255_00544</name>
</gene>
<proteinExistence type="predicted"/>
<evidence type="ECO:0000313" key="1">
    <source>
        <dbReference type="EMBL" id="PKD32334.1"/>
    </source>
</evidence>
<sequence>MRYNGSAAKQAQILISKCTLSKETQDLLYRYFAAAANLYGVIKIGKLLKIYNSQNEPLSKENFLSFVENMNFKVKHF</sequence>
<organism evidence="1 2">
    <name type="scientific">Ruminococcus bromii</name>
    <dbReference type="NCBI Taxonomy" id="40518"/>
    <lineage>
        <taxon>Bacteria</taxon>
        <taxon>Bacillati</taxon>
        <taxon>Bacillota</taxon>
        <taxon>Clostridia</taxon>
        <taxon>Eubacteriales</taxon>
        <taxon>Oscillospiraceae</taxon>
        <taxon>Ruminococcus</taxon>
    </lineage>
</organism>
<accession>A0A2N0UZD4</accession>
<evidence type="ECO:0000313" key="2">
    <source>
        <dbReference type="Proteomes" id="UP000233425"/>
    </source>
</evidence>
<reference evidence="1" key="1">
    <citation type="journal article" date="2018" name="Environ. Microbiol.">
        <title>Sporulation capability and amylosome conservation among diverse human colonic and rumen isolates of the keystone starch-degrader Ruminococcus bromii.</title>
        <authorList>
            <person name="Mukhopadhya I."/>
            <person name="Morais S."/>
            <person name="Laverde-Gomez J."/>
            <person name="Sheridan P.O."/>
            <person name="Walker A.W."/>
            <person name="Kelly W."/>
            <person name="Klieve A.V."/>
            <person name="Ouwerkerk D."/>
            <person name="Duncan S.H."/>
            <person name="Louis P."/>
            <person name="Koropatkin N."/>
            <person name="Cockburn D."/>
            <person name="Kibler R."/>
            <person name="Cooper P.J."/>
            <person name="Sandoval C."/>
            <person name="Crost E."/>
            <person name="Juge N."/>
            <person name="Bayer E.A."/>
            <person name="Flint H.J."/>
        </authorList>
    </citation>
    <scope>NUCLEOTIDE SEQUENCE [LARGE SCALE GENOMIC DNA]</scope>
    <source>
        <strain evidence="1">ATCC 27255</strain>
    </source>
</reference>
<dbReference type="Proteomes" id="UP000233425">
    <property type="component" value="Unassembled WGS sequence"/>
</dbReference>
<name>A0A2N0UZD4_9FIRM</name>
<protein>
    <submittedName>
        <fullName evidence="1">Uncharacterized protein</fullName>
    </submittedName>
</protein>
<keyword evidence="2" id="KW-1185">Reference proteome</keyword>
<dbReference type="AlphaFoldDB" id="A0A2N0UZD4"/>
<comment type="caution">
    <text evidence="1">The sequence shown here is derived from an EMBL/GenBank/DDBJ whole genome shotgun (WGS) entry which is preliminary data.</text>
</comment>
<dbReference type="EMBL" id="NNSR01000028">
    <property type="protein sequence ID" value="PKD32334.1"/>
    <property type="molecule type" value="Genomic_DNA"/>
</dbReference>